<dbReference type="EMBL" id="GL883079">
    <property type="protein sequence ID" value="EGF90568.1"/>
    <property type="molecule type" value="Genomic_DNA"/>
</dbReference>
<reference evidence="2" key="1">
    <citation type="submission" date="2011-03" db="EMBL/GenBank/DDBJ databases">
        <title>Draft genome sequence of Brevundimonas diminuta.</title>
        <authorList>
            <person name="Brown P.J.B."/>
            <person name="Buechlein A."/>
            <person name="Hemmerich C."/>
            <person name="Brun Y.V."/>
        </authorList>
    </citation>
    <scope>NUCLEOTIDE SEQUENCE [LARGE SCALE GENOMIC DNA]</scope>
    <source>
        <strain evidence="2">C19</strain>
    </source>
</reference>
<dbReference type="AlphaFoldDB" id="F4QQT1"/>
<keyword evidence="2" id="KW-1185">Reference proteome</keyword>
<dbReference type="HOGENOM" id="CLU_3284170_0_0_5"/>
<name>F4QQT1_9CAUL</name>
<gene>
    <name evidence="1" type="ORF">ABI_35920</name>
</gene>
<sequence length="40" mass="4373">MLFLAGFFAALAGLFVFDQMAFEGVQTSQVYYGGVALDYN</sequence>
<protein>
    <submittedName>
        <fullName evidence="1">Uncharacterized protein</fullName>
    </submittedName>
</protein>
<accession>F4QQT1</accession>
<evidence type="ECO:0000313" key="2">
    <source>
        <dbReference type="Proteomes" id="UP000006512"/>
    </source>
</evidence>
<organism evidence="1 2">
    <name type="scientific">Asticcacaulis biprosthecium C19</name>
    <dbReference type="NCBI Taxonomy" id="715226"/>
    <lineage>
        <taxon>Bacteria</taxon>
        <taxon>Pseudomonadati</taxon>
        <taxon>Pseudomonadota</taxon>
        <taxon>Alphaproteobacteria</taxon>
        <taxon>Caulobacterales</taxon>
        <taxon>Caulobacteraceae</taxon>
        <taxon>Asticcacaulis</taxon>
    </lineage>
</organism>
<dbReference type="Proteomes" id="UP000006512">
    <property type="component" value="Unassembled WGS sequence"/>
</dbReference>
<proteinExistence type="predicted"/>
<evidence type="ECO:0000313" key="1">
    <source>
        <dbReference type="EMBL" id="EGF90568.1"/>
    </source>
</evidence>